<dbReference type="RefSeq" id="WP_081826374.1">
    <property type="nucleotide sequence ID" value="NZ_HG966617.1"/>
</dbReference>
<keyword evidence="5" id="KW-1185">Reference proteome</keyword>
<dbReference type="GO" id="GO:0008146">
    <property type="term" value="F:sulfotransferase activity"/>
    <property type="evidence" value="ECO:0007669"/>
    <property type="project" value="InterPro"/>
</dbReference>
<dbReference type="InterPro" id="IPR027417">
    <property type="entry name" value="P-loop_NTPase"/>
</dbReference>
<feature type="domain" description="Sulfotransferase" evidence="3">
    <location>
        <begin position="29"/>
        <end position="206"/>
    </location>
</feature>
<dbReference type="AlphaFoldDB" id="X5MCD3"/>
<dbReference type="InterPro" id="IPR037359">
    <property type="entry name" value="NST/OST"/>
</dbReference>
<name>X5MCD3_9HYPH</name>
<dbReference type="PANTHER" id="PTHR10605:SF56">
    <property type="entry name" value="BIFUNCTIONAL HEPARAN SULFATE N-DEACETYLASE_N-SULFOTRANSFERASE"/>
    <property type="match status" value="1"/>
</dbReference>
<proteinExistence type="predicted"/>
<dbReference type="SUPFAM" id="SSF52540">
    <property type="entry name" value="P-loop containing nucleoside triphosphate hydrolases"/>
    <property type="match status" value="1"/>
</dbReference>
<evidence type="ECO:0000256" key="1">
    <source>
        <dbReference type="ARBA" id="ARBA00022679"/>
    </source>
</evidence>
<keyword evidence="1 4" id="KW-0808">Transferase</keyword>
<dbReference type="HOGENOM" id="CLU_017703_1_1_5"/>
<dbReference type="Proteomes" id="UP000032160">
    <property type="component" value="Chromosome I"/>
</dbReference>
<organism evidence="4 5">
    <name type="scientific">Candidatus Phaeomarinibacter ectocarpi</name>
    <dbReference type="NCBI Taxonomy" id="1458461"/>
    <lineage>
        <taxon>Bacteria</taxon>
        <taxon>Pseudomonadati</taxon>
        <taxon>Pseudomonadota</taxon>
        <taxon>Alphaproteobacteria</taxon>
        <taxon>Hyphomicrobiales</taxon>
        <taxon>Parvibaculaceae</taxon>
        <taxon>Candidatus Phaeomarinibacter</taxon>
    </lineage>
</organism>
<dbReference type="PANTHER" id="PTHR10605">
    <property type="entry name" value="HEPARAN SULFATE SULFOTRANSFERASE"/>
    <property type="match status" value="1"/>
</dbReference>
<accession>X5MCD3</accession>
<dbReference type="Gene3D" id="3.40.50.300">
    <property type="entry name" value="P-loop containing nucleotide triphosphate hydrolases"/>
    <property type="match status" value="1"/>
</dbReference>
<evidence type="ECO:0000259" key="3">
    <source>
        <dbReference type="Pfam" id="PF00685"/>
    </source>
</evidence>
<evidence type="ECO:0000256" key="2">
    <source>
        <dbReference type="ARBA" id="ARBA00023180"/>
    </source>
</evidence>
<dbReference type="Pfam" id="PF00685">
    <property type="entry name" value="Sulfotransfer_1"/>
    <property type="match status" value="1"/>
</dbReference>
<dbReference type="KEGG" id="pect:BN1012_Phect853"/>
<reference evidence="4 5" key="1">
    <citation type="journal article" date="2014" name="Front. Genet.">
        <title>Genome and metabolic network of "Candidatus Phaeomarinobacter ectocarpi" Ec32, a new candidate genus of Alphaproteobacteria frequently associated with brown algae.</title>
        <authorList>
            <person name="Dittami S.M."/>
            <person name="Barbeyron T."/>
            <person name="Boyen C."/>
            <person name="Cambefort J."/>
            <person name="Collet G."/>
            <person name="Delage L."/>
            <person name="Gobet A."/>
            <person name="Groisillier A."/>
            <person name="Leblanc C."/>
            <person name="Michel G."/>
            <person name="Scornet D."/>
            <person name="Siegel A."/>
            <person name="Tapia J.E."/>
            <person name="Tonon T."/>
        </authorList>
    </citation>
    <scope>NUCLEOTIDE SEQUENCE [LARGE SCALE GENOMIC DNA]</scope>
    <source>
        <strain evidence="4 5">Ec32</strain>
    </source>
</reference>
<dbReference type="EMBL" id="HG966617">
    <property type="protein sequence ID" value="CDO59067.1"/>
    <property type="molecule type" value="Genomic_DNA"/>
</dbReference>
<protein>
    <submittedName>
        <fullName evidence="4">Sulfotransferase, Family St1 subfamily 1</fullName>
    </submittedName>
</protein>
<sequence>MSMDVDPRLAELAQRATSDPDKHLPNLLGIGAPKSATTWLSNVLDAHPQVFMPTRKELNALHYENFADRFDEYPAYFSGCGDELIRCDFSVRYMASPRAHLHAKTVIPHTRIVAILRDPVSQIQSHYWHLLRQNFHQAVPLVTRPSVLEAIEQYPDLLLEPALYAKHLKRWFAEFPVDQFFIRCHEDVTERRQATLDELAQFLGIDTFESTHLVAAGKRNARQGVQPKSEKARRIYSRLYTWIARGPYLWIKKWAGMAVADRLKDLLQVRRVMEQLFFRPAYPELSAGEKAAIVALVRGDVLELERMLGRPLQHWLRVNQDKAMHE</sequence>
<evidence type="ECO:0000313" key="4">
    <source>
        <dbReference type="EMBL" id="CDO59067.1"/>
    </source>
</evidence>
<keyword evidence="2" id="KW-0325">Glycoprotein</keyword>
<evidence type="ECO:0000313" key="5">
    <source>
        <dbReference type="Proteomes" id="UP000032160"/>
    </source>
</evidence>
<dbReference type="OrthoDB" id="981508at2"/>
<dbReference type="STRING" id="1458461.BN1012_Phect853"/>
<dbReference type="InterPro" id="IPR000863">
    <property type="entry name" value="Sulfotransferase_dom"/>
</dbReference>
<gene>
    <name evidence="4" type="ORF">BN1012_Phect853</name>
</gene>